<dbReference type="InterPro" id="IPR055437">
    <property type="entry name" value="TMEM131L_Ig_5"/>
</dbReference>
<feature type="compositionally biased region" description="Polar residues" evidence="7">
    <location>
        <begin position="1244"/>
        <end position="1256"/>
    </location>
</feature>
<feature type="region of interest" description="Disordered" evidence="7">
    <location>
        <begin position="1300"/>
        <end position="1322"/>
    </location>
</feature>
<keyword evidence="5" id="KW-1133">Transmembrane helix</keyword>
<evidence type="ECO:0000259" key="11">
    <source>
        <dbReference type="Pfam" id="PF24498"/>
    </source>
</evidence>
<feature type="domain" description="TMEM131L fourth Ig-like" evidence="12">
    <location>
        <begin position="805"/>
        <end position="926"/>
    </location>
</feature>
<dbReference type="InterPro" id="IPR056311">
    <property type="entry name" value="TMEM131_Ig_2"/>
</dbReference>
<feature type="region of interest" description="Disordered" evidence="7">
    <location>
        <begin position="1241"/>
        <end position="1278"/>
    </location>
</feature>
<feature type="compositionally biased region" description="Polar residues" evidence="7">
    <location>
        <begin position="1784"/>
        <end position="1796"/>
    </location>
</feature>
<name>E2AFJ9_CAMFO</name>
<dbReference type="Proteomes" id="UP000000311">
    <property type="component" value="Unassembled WGS sequence"/>
</dbReference>
<dbReference type="EMBL" id="GL439118">
    <property type="protein sequence ID" value="EFN67750.1"/>
    <property type="molecule type" value="Genomic_DNA"/>
</dbReference>
<feature type="domain" description="TMEM131L fifth Ig-like" evidence="13">
    <location>
        <begin position="1000"/>
        <end position="1064"/>
    </location>
</feature>
<dbReference type="Pfam" id="PF24495">
    <property type="entry name" value="Ig_TMEM131_2"/>
    <property type="match status" value="1"/>
</dbReference>
<evidence type="ECO:0000256" key="7">
    <source>
        <dbReference type="SAM" id="MobiDB-lite"/>
    </source>
</evidence>
<feature type="region of interest" description="Disordered" evidence="7">
    <location>
        <begin position="1336"/>
        <end position="1365"/>
    </location>
</feature>
<evidence type="ECO:0000259" key="9">
    <source>
        <dbReference type="Pfam" id="PF12371"/>
    </source>
</evidence>
<dbReference type="OrthoDB" id="168404at2759"/>
<dbReference type="Pfam" id="PF12371">
    <property type="entry name" value="TMEM131_like_N"/>
    <property type="match status" value="1"/>
</dbReference>
<organism evidence="15">
    <name type="scientific">Camponotus floridanus</name>
    <name type="common">Florida carpenter ant</name>
    <dbReference type="NCBI Taxonomy" id="104421"/>
    <lineage>
        <taxon>Eukaryota</taxon>
        <taxon>Metazoa</taxon>
        <taxon>Ecdysozoa</taxon>
        <taxon>Arthropoda</taxon>
        <taxon>Hexapoda</taxon>
        <taxon>Insecta</taxon>
        <taxon>Pterygota</taxon>
        <taxon>Neoptera</taxon>
        <taxon>Endopterygota</taxon>
        <taxon>Hymenoptera</taxon>
        <taxon>Apocrita</taxon>
        <taxon>Aculeata</taxon>
        <taxon>Formicoidea</taxon>
        <taxon>Formicidae</taxon>
        <taxon>Formicinae</taxon>
        <taxon>Camponotus</taxon>
    </lineage>
</organism>
<feature type="region of interest" description="Disordered" evidence="7">
    <location>
        <begin position="1762"/>
        <end position="1803"/>
    </location>
</feature>
<dbReference type="PANTHER" id="PTHR22050:SF0">
    <property type="entry name" value="TRANSMEMBRANE PROTEIN 131 HOMOLOG"/>
    <property type="match status" value="1"/>
</dbReference>
<dbReference type="OMA" id="CVQQVKV"/>
<feature type="region of interest" description="Disordered" evidence="7">
    <location>
        <begin position="1166"/>
        <end position="1186"/>
    </location>
</feature>
<feature type="domain" description="TMEM131L third Ig-like" evidence="11">
    <location>
        <begin position="420"/>
        <end position="502"/>
    </location>
</feature>
<evidence type="ECO:0000256" key="8">
    <source>
        <dbReference type="SAM" id="SignalP"/>
    </source>
</evidence>
<feature type="signal peptide" evidence="8">
    <location>
        <begin position="1"/>
        <end position="21"/>
    </location>
</feature>
<evidence type="ECO:0000259" key="13">
    <source>
        <dbReference type="Pfam" id="PF24501"/>
    </source>
</evidence>
<comment type="similarity">
    <text evidence="2">Belongs to the TMEM131 family.</text>
</comment>
<dbReference type="PANTHER" id="PTHR22050">
    <property type="entry name" value="RW1 PROTEIN HOMOLOG"/>
    <property type="match status" value="1"/>
</dbReference>
<feature type="compositionally biased region" description="Low complexity" evidence="7">
    <location>
        <begin position="1350"/>
        <end position="1365"/>
    </location>
</feature>
<dbReference type="GO" id="GO:0016020">
    <property type="term" value="C:membrane"/>
    <property type="evidence" value="ECO:0007669"/>
    <property type="project" value="UniProtKB-SubCell"/>
</dbReference>
<dbReference type="FunCoup" id="E2AFJ9">
    <property type="interactions" value="1826"/>
</dbReference>
<keyword evidence="3 14" id="KW-0812">Transmembrane</keyword>
<keyword evidence="6" id="KW-0472">Membrane</keyword>
<evidence type="ECO:0000259" key="10">
    <source>
        <dbReference type="Pfam" id="PF24495"/>
    </source>
</evidence>
<dbReference type="Pfam" id="PF24499">
    <property type="entry name" value="Ig_TMEM131L_4"/>
    <property type="match status" value="1"/>
</dbReference>
<feature type="compositionally biased region" description="Basic and acidic residues" evidence="7">
    <location>
        <begin position="1493"/>
        <end position="1505"/>
    </location>
</feature>
<feature type="compositionally biased region" description="Polar residues" evidence="7">
    <location>
        <begin position="1269"/>
        <end position="1278"/>
    </location>
</feature>
<evidence type="ECO:0000256" key="6">
    <source>
        <dbReference type="ARBA" id="ARBA00023136"/>
    </source>
</evidence>
<proteinExistence type="inferred from homology"/>
<feature type="chain" id="PRO_5003157131" evidence="8">
    <location>
        <begin position="22"/>
        <end position="1803"/>
    </location>
</feature>
<reference evidence="14 15" key="1">
    <citation type="journal article" date="2010" name="Science">
        <title>Genomic comparison of the ants Camponotus floridanus and Harpegnathos saltator.</title>
        <authorList>
            <person name="Bonasio R."/>
            <person name="Zhang G."/>
            <person name="Ye C."/>
            <person name="Mutti N.S."/>
            <person name="Fang X."/>
            <person name="Qin N."/>
            <person name="Donahue G."/>
            <person name="Yang P."/>
            <person name="Li Q."/>
            <person name="Li C."/>
            <person name="Zhang P."/>
            <person name="Huang Z."/>
            <person name="Berger S.L."/>
            <person name="Reinberg D."/>
            <person name="Wang J."/>
            <person name="Liebig J."/>
        </authorList>
    </citation>
    <scope>NUCLEOTIDE SEQUENCE [LARGE SCALE GENOMIC DNA]</scope>
    <source>
        <strain evidence="15">C129</strain>
    </source>
</reference>
<dbReference type="Pfam" id="PF24498">
    <property type="entry name" value="Ig_TMEM131L_3"/>
    <property type="match status" value="1"/>
</dbReference>
<protein>
    <submittedName>
        <fullName evidence="14">Transmembrane protein 131</fullName>
    </submittedName>
</protein>
<dbReference type="InterPro" id="IPR039877">
    <property type="entry name" value="TMEM131-like"/>
</dbReference>
<keyword evidence="15" id="KW-1185">Reference proteome</keyword>
<evidence type="ECO:0000256" key="3">
    <source>
        <dbReference type="ARBA" id="ARBA00022692"/>
    </source>
</evidence>
<evidence type="ECO:0000256" key="2">
    <source>
        <dbReference type="ARBA" id="ARBA00006682"/>
    </source>
</evidence>
<feature type="compositionally biased region" description="Polar residues" evidence="7">
    <location>
        <begin position="1455"/>
        <end position="1467"/>
    </location>
</feature>
<evidence type="ECO:0000259" key="12">
    <source>
        <dbReference type="Pfam" id="PF24499"/>
    </source>
</evidence>
<accession>E2AFJ9</accession>
<feature type="domain" description="Transmembrane protein 131-like N-terminal" evidence="9">
    <location>
        <begin position="80"/>
        <end position="162"/>
    </location>
</feature>
<dbReference type="InterPro" id="IPR022113">
    <property type="entry name" value="TMEM131L_N"/>
</dbReference>
<keyword evidence="4 8" id="KW-0732">Signal</keyword>
<feature type="compositionally biased region" description="Basic and acidic residues" evidence="7">
    <location>
        <begin position="1171"/>
        <end position="1186"/>
    </location>
</feature>
<evidence type="ECO:0000256" key="1">
    <source>
        <dbReference type="ARBA" id="ARBA00004479"/>
    </source>
</evidence>
<feature type="domain" description="TMEM131 second Ig-like" evidence="10">
    <location>
        <begin position="179"/>
        <end position="267"/>
    </location>
</feature>
<dbReference type="InParanoid" id="E2AFJ9"/>
<dbReference type="InterPro" id="IPR055435">
    <property type="entry name" value="Ig_TMEM131L_3"/>
</dbReference>
<evidence type="ECO:0000313" key="15">
    <source>
        <dbReference type="Proteomes" id="UP000000311"/>
    </source>
</evidence>
<evidence type="ECO:0000313" key="14">
    <source>
        <dbReference type="EMBL" id="EFN67750.1"/>
    </source>
</evidence>
<dbReference type="STRING" id="104421.E2AFJ9"/>
<dbReference type="Pfam" id="PF24501">
    <property type="entry name" value="Ig_TMEM131L_5"/>
    <property type="match status" value="1"/>
</dbReference>
<comment type="subcellular location">
    <subcellularLocation>
        <location evidence="1">Membrane</location>
        <topology evidence="1">Single-pass type I membrane protein</topology>
    </subcellularLocation>
</comment>
<dbReference type="InterPro" id="IPR055436">
    <property type="entry name" value="Ig_TMEM131L_4"/>
</dbReference>
<evidence type="ECO:0000256" key="4">
    <source>
        <dbReference type="ARBA" id="ARBA00022729"/>
    </source>
</evidence>
<feature type="region of interest" description="Disordered" evidence="7">
    <location>
        <begin position="1378"/>
        <end position="1505"/>
    </location>
</feature>
<gene>
    <name evidence="14" type="ORF">EAG_02697</name>
</gene>
<evidence type="ECO:0000256" key="5">
    <source>
        <dbReference type="ARBA" id="ARBA00022989"/>
    </source>
</evidence>
<feature type="compositionally biased region" description="Polar residues" evidence="7">
    <location>
        <begin position="1300"/>
        <end position="1318"/>
    </location>
</feature>
<sequence>MPELKVFYYLFLLTLLDTTSPIRPSLHGHNNAFVQDDNNVQYLLDNMPISMHKDFANTVHGAGDTISDEDKMEDLLSHISFEPSILDFKERQLGIPHQETVIIFNKDHNRTIHLSSISGNTRHFHSSFFQSKVIPPLGNTTFNVVFLGRDEGDIDAHLFIHTLDGTLKYQVKGISVSSPYRLRPVDVKLPLNASFTPLIYMHNPHPEALQVLEVYSSGGEFQLELPSGEPEGTRELWEILPYQTKPIIRLTFNAYTEKNHSTYVRFKVNNTAEILVVAVEVEVKSGAGLHWGGSSGIINLGMGGSLQPPIRHPIALKNSAKKAIKVVNIINTPVSKALKLHFEPAIIPGETDIPIAIGMLVYDWKTGLDLQHFRGKLIIKATGPGGSNQKLAIPWVAQVLQGGLEVNTSITHYCSPQSNQARNFSVVNKFKLPLAITNVTMCSNAKSLFTIKDFTPRVIKPEQKVNIFSLQLAKERKGDSVKMESSILIHSNVSVTEVPVLSYDGKLKKVMPGEKENDMGTMNFGTVGSGTENEAIFALENQNPVNVELHSWGVNMPGAVLELMGCQNGPADSLDKEFRNITVCSHSGNQYIKPEFLAIFKIKVKTPMVEEDTIVGDVFVRTTYERFTLPVYMRVAHGKISLKKLIFTDCFPGSICVQQVKVHSTFSRPMEVTHIAPINKDDRIKYIPLEEATMPVISKGENNVGSIQIDPLVTCKQHCYLGLSVDTNTGNQWLNTMSLPSHTRDSDLNLLNTRHTRFVNSTADGSWENVTMRLDTTEVRGHRFYVNIKPYWPSLLVGIKNKSVLMFPLTQVGNTSYRTIKLHNPSASPLLVQLVMDWSYPQGARLYHSLPTKFKPVCTECSSTVPEEFKLEENVADRELFEKQLGISVASQSVPLYLHPLETRMIRVAYTPFSASASSGFLYIRQVFPLDRGKEKNIKVLRMSGRGASAQFRFGNRKPGSTTPLLFELVDKHFKDCERDRSKHATTPVLTVKRSFTARNTGELPIEIYSFYINDWRCEGYGFKVLDCAPFKLNPNATKRIEIAFTPDFTLSRVERKLLVLTSVGPDGDENVENGVVILNLLAILPVHSLDLCAPVLARPSWERAIRWIAISISSIVLASVFAVSFFEADRILRGALANYSKESPVQPPLDLRLLSHISMHNSTQISTLNKNERSGSNDDKSKTKKDETCFPDWSLMNVKKCKDKDTQKGLKIPDWSTEEERRFKLDTESKDLLSFKRCEEPSNVDSTTNLNTSYGSKKKNNSKKQNNVQETQSDNCVTNDTLMDTQLIQEKKYTVNMVTKSSPTSNRKGKIQSTQPTVKEEPKFDHEIQVDAGIINNRINKSDNKRNKQTNSIANNNSNHNNVSLKKLESTNVQKTIHLSEEETSSTTTESSTHDETTSCKNFDQPCGKQEKLQRKPISKKSKPQSIPPVPCIDYKDNYEGDCDDDDYDKERQNNPNRWKTSSNRSSTKHHVHSLRTVESSLKLPRQNKNQPRKEKTVQKRRVADKTHIKSPPVNGNVNQKEDITRSIGTIIPTPLPPPPSCWGENRAKFSDVVARSQEIVLPFSNLNHKSQTNTSNLSMVFGTDVQYAKPQSTQELLQTSNEYNLMSKPTSLCIASLEKDKALNSEPLILPPDLQHSNSYFINTFTEHPFERELVPYDDLPETDEPLVELETPEEDTRCQLWEDPTPMMNLMADTNGFQLESSKTTEKSVMSDLKDNWTVDTNWEPYTRGAVGEERSGVWGINTGGVWAAAPWGAAAPPMMSQTLQSESDTQERSGFDPFRSLSTIWTPSSTESWRTKRED</sequence>